<dbReference type="Gene3D" id="3.90.1150.10">
    <property type="entry name" value="Aspartate Aminotransferase, domain 1"/>
    <property type="match status" value="1"/>
</dbReference>
<feature type="transmembrane region" description="Helical" evidence="3">
    <location>
        <begin position="748"/>
        <end position="769"/>
    </location>
</feature>
<keyword evidence="3" id="KW-1133">Transmembrane helix</keyword>
<dbReference type="SUPFAM" id="SSF53448">
    <property type="entry name" value="Nucleotide-diphospho-sugar transferases"/>
    <property type="match status" value="1"/>
</dbReference>
<dbReference type="InterPro" id="IPR015422">
    <property type="entry name" value="PyrdxlP-dep_Trfase_small"/>
</dbReference>
<dbReference type="Pfam" id="PF00155">
    <property type="entry name" value="Aminotran_1_2"/>
    <property type="match status" value="1"/>
</dbReference>
<organism evidence="7 8">
    <name type="scientific">Nothophoma quercina</name>
    <dbReference type="NCBI Taxonomy" id="749835"/>
    <lineage>
        <taxon>Eukaryota</taxon>
        <taxon>Fungi</taxon>
        <taxon>Dikarya</taxon>
        <taxon>Ascomycota</taxon>
        <taxon>Pezizomycotina</taxon>
        <taxon>Dothideomycetes</taxon>
        <taxon>Pleosporomycetidae</taxon>
        <taxon>Pleosporales</taxon>
        <taxon>Pleosporineae</taxon>
        <taxon>Didymellaceae</taxon>
        <taxon>Nothophoma</taxon>
    </lineage>
</organism>
<evidence type="ECO:0000256" key="2">
    <source>
        <dbReference type="ARBA" id="ARBA00022898"/>
    </source>
</evidence>
<evidence type="ECO:0000313" key="8">
    <source>
        <dbReference type="Proteomes" id="UP001521222"/>
    </source>
</evidence>
<dbReference type="Proteomes" id="UP001521222">
    <property type="component" value="Unassembled WGS sequence"/>
</dbReference>
<dbReference type="Pfam" id="PF25550">
    <property type="entry name" value="DUF7928"/>
    <property type="match status" value="1"/>
</dbReference>
<dbReference type="PROSITE" id="PS00105">
    <property type="entry name" value="AA_TRANSFER_CLASS_1"/>
    <property type="match status" value="1"/>
</dbReference>
<dbReference type="InterPro" id="IPR015424">
    <property type="entry name" value="PyrdxlP-dep_Trfase"/>
</dbReference>
<evidence type="ECO:0000259" key="6">
    <source>
        <dbReference type="Pfam" id="PF25550"/>
    </source>
</evidence>
<feature type="domain" description="Aminotransferase class I/classII large" evidence="4">
    <location>
        <begin position="931"/>
        <end position="1288"/>
    </location>
</feature>
<feature type="domain" description="DUF7928" evidence="6">
    <location>
        <begin position="55"/>
        <end position="197"/>
    </location>
</feature>
<feature type="domain" description="Glycosyltransferase 2-like" evidence="5">
    <location>
        <begin position="518"/>
        <end position="730"/>
    </location>
</feature>
<keyword evidence="3" id="KW-0472">Membrane</keyword>
<dbReference type="InterPro" id="IPR057688">
    <property type="entry name" value="DUF7928"/>
</dbReference>
<dbReference type="Pfam" id="PF13632">
    <property type="entry name" value="Glyco_trans_2_3"/>
    <property type="match status" value="1"/>
</dbReference>
<keyword evidence="2" id="KW-0663">Pyridoxal phosphate</keyword>
<dbReference type="PANTHER" id="PTHR35408:SF2">
    <property type="entry name" value="GLYCOSYLTRANSFERASE 2-LIKE DOMAIN-CONTAINING PROTEIN"/>
    <property type="match status" value="1"/>
</dbReference>
<feature type="transmembrane region" description="Helical" evidence="3">
    <location>
        <begin position="841"/>
        <end position="859"/>
    </location>
</feature>
<gene>
    <name evidence="7" type="ORF">SLS59_006252</name>
</gene>
<dbReference type="PANTHER" id="PTHR35408">
    <property type="entry name" value="CHROMOSOME 15, WHOLE GENOME SHOTGUN SEQUENCE"/>
    <property type="match status" value="1"/>
</dbReference>
<dbReference type="EMBL" id="JAKIXB020000020">
    <property type="protein sequence ID" value="KAL1599235.1"/>
    <property type="molecule type" value="Genomic_DNA"/>
</dbReference>
<evidence type="ECO:0000259" key="5">
    <source>
        <dbReference type="Pfam" id="PF13632"/>
    </source>
</evidence>
<dbReference type="InterPro" id="IPR004838">
    <property type="entry name" value="NHTrfase_class1_PyrdxlP-BS"/>
</dbReference>
<evidence type="ECO:0000256" key="3">
    <source>
        <dbReference type="SAM" id="Phobius"/>
    </source>
</evidence>
<accession>A0ABR3R470</accession>
<proteinExistence type="inferred from homology"/>
<dbReference type="InterPro" id="IPR001173">
    <property type="entry name" value="Glyco_trans_2-like"/>
</dbReference>
<dbReference type="PRINTS" id="PR00753">
    <property type="entry name" value="ACCSYNTHASE"/>
</dbReference>
<dbReference type="InterPro" id="IPR029044">
    <property type="entry name" value="Nucleotide-diphossugar_trans"/>
</dbReference>
<keyword evidence="3" id="KW-0812">Transmembrane</keyword>
<dbReference type="SUPFAM" id="SSF53383">
    <property type="entry name" value="PLP-dependent transferases"/>
    <property type="match status" value="1"/>
</dbReference>
<name>A0ABR3R470_9PLEO</name>
<evidence type="ECO:0000313" key="7">
    <source>
        <dbReference type="EMBL" id="KAL1599235.1"/>
    </source>
</evidence>
<dbReference type="CDD" id="cd00609">
    <property type="entry name" value="AAT_like"/>
    <property type="match status" value="1"/>
</dbReference>
<dbReference type="Gene3D" id="3.90.550.10">
    <property type="entry name" value="Spore Coat Polysaccharide Biosynthesis Protein SpsA, Chain A"/>
    <property type="match status" value="1"/>
</dbReference>
<dbReference type="Gene3D" id="3.40.640.10">
    <property type="entry name" value="Type I PLP-dependent aspartate aminotransferase-like (Major domain)"/>
    <property type="match status" value="1"/>
</dbReference>
<evidence type="ECO:0000256" key="1">
    <source>
        <dbReference type="ARBA" id="ARBA00007441"/>
    </source>
</evidence>
<feature type="transmembrane region" description="Helical" evidence="3">
    <location>
        <begin position="269"/>
        <end position="292"/>
    </location>
</feature>
<protein>
    <recommendedName>
        <fullName evidence="9">Aminotransferase class I/classII domain-containing protein</fullName>
    </recommendedName>
</protein>
<reference evidence="7 8" key="1">
    <citation type="submission" date="2024-02" db="EMBL/GenBank/DDBJ databases">
        <title>De novo assembly and annotation of 12 fungi associated with fruit tree decline syndrome in Ontario, Canada.</title>
        <authorList>
            <person name="Sulman M."/>
            <person name="Ellouze W."/>
            <person name="Ilyukhin E."/>
        </authorList>
    </citation>
    <scope>NUCLEOTIDE SEQUENCE [LARGE SCALE GENOMIC DNA]</scope>
    <source>
        <strain evidence="7 8">M97-236</strain>
    </source>
</reference>
<dbReference type="InterPro" id="IPR015421">
    <property type="entry name" value="PyrdxlP-dep_Trfase_major"/>
</dbReference>
<feature type="transmembrane region" description="Helical" evidence="3">
    <location>
        <begin position="716"/>
        <end position="736"/>
    </location>
</feature>
<evidence type="ECO:0000259" key="4">
    <source>
        <dbReference type="Pfam" id="PF00155"/>
    </source>
</evidence>
<feature type="transmembrane region" description="Helical" evidence="3">
    <location>
        <begin position="789"/>
        <end position="820"/>
    </location>
</feature>
<feature type="transmembrane region" description="Helical" evidence="3">
    <location>
        <begin position="304"/>
        <end position="325"/>
    </location>
</feature>
<evidence type="ECO:0008006" key="9">
    <source>
        <dbReference type="Google" id="ProtNLM"/>
    </source>
</evidence>
<comment type="similarity">
    <text evidence="1">Belongs to the class-I pyridoxal-phosphate-dependent aminotransferase family.</text>
</comment>
<dbReference type="InterPro" id="IPR004839">
    <property type="entry name" value="Aminotransferase_I/II_large"/>
</dbReference>
<comment type="caution">
    <text evidence="7">The sequence shown here is derived from an EMBL/GenBank/DDBJ whole genome shotgun (WGS) entry which is preliminary data.</text>
</comment>
<sequence>MAPKLASLDRRFLSSRSDSDDSFSYLSSGQHNPGQTVEEVLNTAQAPLTVPEISKRLHGKVCSLRWIEPGIPQSIAKSGVLIRKPNNDYVTEPRNIDEGLLAAVKRINPGVALTMSTDSTDAVFDMLEDQLTFSNGSQIQIFESLDAVVQSPSIKKFQYAALVRQERILLIWHDNLGTIVSHAMEVDSRIFRLVCGSTGISPEGMEAFNGLKRALPTEAESYGNSMVDSTMVKNKGLKVCDDQEKNISMGDNDFDGCESLERPEIPTSAFFVSTGVMLITCLVFGFGNRALLFQTLTDHYYPRLALVLVEPLFFCLGLFFVIVIFNNCFQLIGPMASMKMNSRFYSAIKPNLAQARHLGFTPPTITVQMPIYTESLQAVIKPTIASLQAAISHYESRGGTARIFINDDGMAIRSEEDKAAFKEFYANNNIGWVARPKHNDDGFVRRGKFKKASNMNFGLHISNHVEDALLRSLSNLSQKEVEALTEHRELELYDQALQQVLEAFPRARAGGDIRIGEIILIVDADTVVPEDCLMYGAAEMFLSPEVAIIQHNCGVMQVQWDFFENAMAYFTKLVYSSIRFAVGSGETAPFIGHNAFLRWAAVQDVAGPPGDEGYVCYWSENHVSEDFDMALRLQIKGYIVRLASYHGDGFKEGISLSIFDELNRWEKYAYGCNELVFNPLFTWPSKGPITPLFRTFLGCDLQLSSKMTIIGYISSYYSLAAAVPLGLLNYLLVGWFNGELDKFYIESWQVFVCLLVIFNVYSNICLAVMRSRLGEKGLIAALWENFKWMPLFMVFFGGISWHLFLAICAHMFSINMAWGATLKEAAKRHFFTECARLGRRFGVMWVLMFSIMGGIIYLGCFAPNGWRNTGATSIALWDIISNLWHPESNPDGYVSLGVAENALMRDELRDFLNSQKFVDPQAVGFTYGSGPYGSKAVRAAFAKFLNRHFTPATTLQPDQVVATNGVSTAIEHCAWGLANPGEGILLGRPYYRAFLPDISTRTGVHVVPVAFGSVDPCSIDCVAAYEGVLLRSNEQGIPIRALMLCHPHNPLGRCYDKDTLVALLKLCGKYGIHLVSDEIYALTVWKNTIDETDSEPVPFESVLSIDIIGIIDPSLVHVLWGMSKDFGANGIRVGAIISPSNPTFIQACRAVSIYSSPSSLAEDAVCSILGDTAFVESYVRLNKKRLSKAYVHVVVELKKHGIEHIPGANAAFFVWINLGKMYNDNVMASPKGVAVDSNPGVTAKVHERLIEKKIYLVDGDAAGAEQPGWFRLVFTQPPELVSEAVSRIALALKT</sequence>
<keyword evidence="8" id="KW-1185">Reference proteome</keyword>